<accession>A0ABN3A027</accession>
<evidence type="ECO:0000313" key="3">
    <source>
        <dbReference type="EMBL" id="GAA2151150.1"/>
    </source>
</evidence>
<evidence type="ECO:0008006" key="5">
    <source>
        <dbReference type="Google" id="ProtNLM"/>
    </source>
</evidence>
<proteinExistence type="predicted"/>
<organism evidence="3 4">
    <name type="scientific">Nocardioides koreensis</name>
    <dbReference type="NCBI Taxonomy" id="433651"/>
    <lineage>
        <taxon>Bacteria</taxon>
        <taxon>Bacillati</taxon>
        <taxon>Actinomycetota</taxon>
        <taxon>Actinomycetes</taxon>
        <taxon>Propionibacteriales</taxon>
        <taxon>Nocardioidaceae</taxon>
        <taxon>Nocardioides</taxon>
    </lineage>
</organism>
<feature type="region of interest" description="Disordered" evidence="1">
    <location>
        <begin position="36"/>
        <end position="60"/>
    </location>
</feature>
<evidence type="ECO:0000256" key="1">
    <source>
        <dbReference type="SAM" id="MobiDB-lite"/>
    </source>
</evidence>
<dbReference type="PROSITE" id="PS51257">
    <property type="entry name" value="PROKAR_LIPOPROTEIN"/>
    <property type="match status" value="1"/>
</dbReference>
<name>A0ABN3A027_9ACTN</name>
<evidence type="ECO:0000313" key="4">
    <source>
        <dbReference type="Proteomes" id="UP001501771"/>
    </source>
</evidence>
<gene>
    <name evidence="3" type="ORF">GCM10009844_32960</name>
</gene>
<feature type="chain" id="PRO_5045280208" description="YbjN domain-containing protein" evidence="2">
    <location>
        <begin position="27"/>
        <end position="217"/>
    </location>
</feature>
<dbReference type="Proteomes" id="UP001501771">
    <property type="component" value="Unassembled WGS sequence"/>
</dbReference>
<protein>
    <recommendedName>
        <fullName evidence="5">YbjN domain-containing protein</fullName>
    </recommendedName>
</protein>
<sequence>MRWSIQVSVRLLLAAVTAALPMTALAGCGAETGARTVTTTTTKPSASTPATDSPSVATASPATMSTVQAYDLLAEESARFVAAAEAAEESNPDADPQTAEELLALIDYTFADGVALSVYDEEHVCFTGPESTYLALSERENDLRRIFGTGECAYDDGDVVLEVTFVPGARLRVEERVLEGKGLAEQIPALGGFVDALNKALDGGGPQGDVTGNGAHR</sequence>
<dbReference type="EMBL" id="BAAAQR010000011">
    <property type="protein sequence ID" value="GAA2151150.1"/>
    <property type="molecule type" value="Genomic_DNA"/>
</dbReference>
<keyword evidence="2" id="KW-0732">Signal</keyword>
<feature type="signal peptide" evidence="2">
    <location>
        <begin position="1"/>
        <end position="26"/>
    </location>
</feature>
<keyword evidence="4" id="KW-1185">Reference proteome</keyword>
<comment type="caution">
    <text evidence="3">The sequence shown here is derived from an EMBL/GenBank/DDBJ whole genome shotgun (WGS) entry which is preliminary data.</text>
</comment>
<reference evidence="3 4" key="1">
    <citation type="journal article" date="2019" name="Int. J. Syst. Evol. Microbiol.">
        <title>The Global Catalogue of Microorganisms (GCM) 10K type strain sequencing project: providing services to taxonomists for standard genome sequencing and annotation.</title>
        <authorList>
            <consortium name="The Broad Institute Genomics Platform"/>
            <consortium name="The Broad Institute Genome Sequencing Center for Infectious Disease"/>
            <person name="Wu L."/>
            <person name="Ma J."/>
        </authorList>
    </citation>
    <scope>NUCLEOTIDE SEQUENCE [LARGE SCALE GENOMIC DNA]</scope>
    <source>
        <strain evidence="3 4">JCM 16022</strain>
    </source>
</reference>
<evidence type="ECO:0000256" key="2">
    <source>
        <dbReference type="SAM" id="SignalP"/>
    </source>
</evidence>